<proteinExistence type="inferred from homology"/>
<evidence type="ECO:0000256" key="8">
    <source>
        <dbReference type="ARBA" id="ARBA00022989"/>
    </source>
</evidence>
<evidence type="ECO:0000256" key="10">
    <source>
        <dbReference type="ARBA" id="ARBA00023136"/>
    </source>
</evidence>
<sequence length="184" mass="19514">MKKHIITACLYTVITAVLLGIAYPLAITGLSHLLFRDKADGQLIQRNGEAIGSRLIGQPFTGARYFHSRPSAAGAGYDAANSGGSNLGPSNKSLIDRVGVSTRAESNGAPVPIDLVTASASGLDPDLSPAAALYQVPRVARERHLPEVEVTQIVRKSIIPRQFGLLGEPRVNVLQLNLALDQGR</sequence>
<dbReference type="PIRSF" id="PIRSF001296">
    <property type="entry name" value="K_ATPase_KdpC"/>
    <property type="match status" value="1"/>
</dbReference>
<name>A0A1H4JBA6_9BACT</name>
<keyword evidence="2 11" id="KW-1003">Cell membrane</keyword>
<organism evidence="12 13">
    <name type="scientific">Terriglobus roseus</name>
    <dbReference type="NCBI Taxonomy" id="392734"/>
    <lineage>
        <taxon>Bacteria</taxon>
        <taxon>Pseudomonadati</taxon>
        <taxon>Acidobacteriota</taxon>
        <taxon>Terriglobia</taxon>
        <taxon>Terriglobales</taxon>
        <taxon>Acidobacteriaceae</taxon>
        <taxon>Terriglobus</taxon>
    </lineage>
</organism>
<keyword evidence="9 11" id="KW-0406">Ion transport</keyword>
<evidence type="ECO:0000256" key="11">
    <source>
        <dbReference type="HAMAP-Rule" id="MF_00276"/>
    </source>
</evidence>
<keyword evidence="3 11" id="KW-0633">Potassium transport</keyword>
<keyword evidence="1 11" id="KW-0813">Transport</keyword>
<keyword evidence="10 11" id="KW-0472">Membrane</keyword>
<dbReference type="OrthoDB" id="9809491at2"/>
<comment type="subcellular location">
    <subcellularLocation>
        <location evidence="11">Cell membrane</location>
        <topology evidence="11">Single-pass membrane protein</topology>
    </subcellularLocation>
</comment>
<evidence type="ECO:0000256" key="4">
    <source>
        <dbReference type="ARBA" id="ARBA00022692"/>
    </source>
</evidence>
<keyword evidence="4 11" id="KW-0812">Transmembrane</keyword>
<dbReference type="PANTHER" id="PTHR30042">
    <property type="entry name" value="POTASSIUM-TRANSPORTING ATPASE C CHAIN"/>
    <property type="match status" value="1"/>
</dbReference>
<keyword evidence="7 11" id="KW-0630">Potassium</keyword>
<dbReference type="Proteomes" id="UP000182409">
    <property type="component" value="Unassembled WGS sequence"/>
</dbReference>
<evidence type="ECO:0000256" key="5">
    <source>
        <dbReference type="ARBA" id="ARBA00022741"/>
    </source>
</evidence>
<dbReference type="NCBIfam" id="TIGR00681">
    <property type="entry name" value="kdpC"/>
    <property type="match status" value="1"/>
</dbReference>
<comment type="similarity">
    <text evidence="11">Belongs to the KdpC family.</text>
</comment>
<dbReference type="HAMAP" id="MF_00276">
    <property type="entry name" value="KdpC"/>
    <property type="match status" value="1"/>
</dbReference>
<comment type="subunit">
    <text evidence="11">The system is composed of three essential subunits: KdpA, KdpB and KdpC.</text>
</comment>
<dbReference type="GO" id="GO:0005886">
    <property type="term" value="C:plasma membrane"/>
    <property type="evidence" value="ECO:0007669"/>
    <property type="project" value="UniProtKB-SubCell"/>
</dbReference>
<dbReference type="GO" id="GO:0008556">
    <property type="term" value="F:P-type potassium transmembrane transporter activity"/>
    <property type="evidence" value="ECO:0007669"/>
    <property type="project" value="InterPro"/>
</dbReference>
<dbReference type="NCBIfam" id="NF001454">
    <property type="entry name" value="PRK00315.1"/>
    <property type="match status" value="1"/>
</dbReference>
<evidence type="ECO:0000313" key="13">
    <source>
        <dbReference type="Proteomes" id="UP000182409"/>
    </source>
</evidence>
<comment type="function">
    <text evidence="11">Part of the high-affinity ATP-driven potassium transport (or Kdp) system, which catalyzes the hydrolysis of ATP coupled with the electrogenic transport of potassium into the cytoplasm. This subunit acts as a catalytic chaperone that increases the ATP-binding affinity of the ATP-hydrolyzing subunit KdpB by the formation of a transient KdpB/KdpC/ATP ternary complex.</text>
</comment>
<reference evidence="12 13" key="1">
    <citation type="submission" date="2016-10" db="EMBL/GenBank/DDBJ databases">
        <authorList>
            <person name="de Groot N.N."/>
        </authorList>
    </citation>
    <scope>NUCLEOTIDE SEQUENCE [LARGE SCALE GENOMIC DNA]</scope>
    <source>
        <strain evidence="12 13">AB35.6</strain>
    </source>
</reference>
<dbReference type="EMBL" id="FNSD01000001">
    <property type="protein sequence ID" value="SEB43590.1"/>
    <property type="molecule type" value="Genomic_DNA"/>
</dbReference>
<keyword evidence="8 11" id="KW-1133">Transmembrane helix</keyword>
<evidence type="ECO:0000256" key="1">
    <source>
        <dbReference type="ARBA" id="ARBA00022448"/>
    </source>
</evidence>
<keyword evidence="5 11" id="KW-0547">Nucleotide-binding</keyword>
<evidence type="ECO:0000256" key="2">
    <source>
        <dbReference type="ARBA" id="ARBA00022475"/>
    </source>
</evidence>
<evidence type="ECO:0000256" key="9">
    <source>
        <dbReference type="ARBA" id="ARBA00023065"/>
    </source>
</evidence>
<accession>A0A1H4JBA6</accession>
<gene>
    <name evidence="11" type="primary">kdpC</name>
    <name evidence="12" type="ORF">SAMN05443244_0501</name>
</gene>
<dbReference type="RefSeq" id="WP_074652195.1">
    <property type="nucleotide sequence ID" value="NZ_FNSD01000001.1"/>
</dbReference>
<dbReference type="GO" id="GO:0005524">
    <property type="term" value="F:ATP binding"/>
    <property type="evidence" value="ECO:0007669"/>
    <property type="project" value="UniProtKB-UniRule"/>
</dbReference>
<evidence type="ECO:0000256" key="7">
    <source>
        <dbReference type="ARBA" id="ARBA00022958"/>
    </source>
</evidence>
<protein>
    <recommendedName>
        <fullName evidence="11">Potassium-transporting ATPase KdpC subunit</fullName>
    </recommendedName>
    <alternativeName>
        <fullName evidence="11">ATP phosphohydrolase [potassium-transporting] C chain</fullName>
    </alternativeName>
    <alternativeName>
        <fullName evidence="11">Potassium-binding and translocating subunit C</fullName>
    </alternativeName>
    <alternativeName>
        <fullName evidence="11">Potassium-translocating ATPase C chain</fullName>
    </alternativeName>
</protein>
<evidence type="ECO:0000256" key="3">
    <source>
        <dbReference type="ARBA" id="ARBA00022538"/>
    </source>
</evidence>
<evidence type="ECO:0000313" key="12">
    <source>
        <dbReference type="EMBL" id="SEB43590.1"/>
    </source>
</evidence>
<dbReference type="AlphaFoldDB" id="A0A1H4JBA6"/>
<keyword evidence="6 11" id="KW-0067">ATP-binding</keyword>
<dbReference type="PANTHER" id="PTHR30042:SF2">
    <property type="entry name" value="POTASSIUM-TRANSPORTING ATPASE KDPC SUBUNIT"/>
    <property type="match status" value="1"/>
</dbReference>
<dbReference type="Pfam" id="PF02669">
    <property type="entry name" value="KdpC"/>
    <property type="match status" value="1"/>
</dbReference>
<evidence type="ECO:0000256" key="6">
    <source>
        <dbReference type="ARBA" id="ARBA00022840"/>
    </source>
</evidence>
<dbReference type="InterPro" id="IPR003820">
    <property type="entry name" value="KdpC"/>
</dbReference>